<keyword evidence="1" id="KW-0175">Coiled coil</keyword>
<protein>
    <submittedName>
        <fullName evidence="2">Uncharacterized protein</fullName>
    </submittedName>
</protein>
<dbReference type="EMBL" id="BK015818">
    <property type="protein sequence ID" value="DAE26441.1"/>
    <property type="molecule type" value="Genomic_DNA"/>
</dbReference>
<proteinExistence type="predicted"/>
<accession>A0A8S5R5S7</accession>
<name>A0A8S5R5S7_9CAUD</name>
<evidence type="ECO:0000256" key="1">
    <source>
        <dbReference type="SAM" id="Coils"/>
    </source>
</evidence>
<reference evidence="2" key="1">
    <citation type="journal article" date="2021" name="Proc. Natl. Acad. Sci. U.S.A.">
        <title>A Catalog of Tens of Thousands of Viruses from Human Metagenomes Reveals Hidden Associations with Chronic Diseases.</title>
        <authorList>
            <person name="Tisza M.J."/>
            <person name="Buck C.B."/>
        </authorList>
    </citation>
    <scope>NUCLEOTIDE SEQUENCE</scope>
    <source>
        <strain evidence="2">Ctr4Z12</strain>
    </source>
</reference>
<evidence type="ECO:0000313" key="2">
    <source>
        <dbReference type="EMBL" id="DAE26441.1"/>
    </source>
</evidence>
<feature type="coiled-coil region" evidence="1">
    <location>
        <begin position="192"/>
        <end position="219"/>
    </location>
</feature>
<sequence>MASYLIPEPTAETSKVLALGTRTGLGNLLISQNAEQYSFKPDGSTEAWWAIGMIAHNGNYWHPLIVSNTKEYSYSFSTKYYPNNDPLSNNTASFEYEGKIYHASFGAFGSIGSSSVTTSAKIPVYTATKSTNIEEMAKILIGLHLAEGGTLPGKKSAFEPMEYETIGWKNDGQPDISAENLGKMDETIGKLCANLNIAHEELEADIQELAETIGAITTTQF</sequence>
<organism evidence="2">
    <name type="scientific">Siphoviridae sp. ctr4Z12</name>
    <dbReference type="NCBI Taxonomy" id="2827280"/>
    <lineage>
        <taxon>Viruses</taxon>
        <taxon>Duplodnaviria</taxon>
        <taxon>Heunggongvirae</taxon>
        <taxon>Uroviricota</taxon>
        <taxon>Caudoviricetes</taxon>
    </lineage>
</organism>